<dbReference type="FunFam" id="3.30.1330.40:FF:000001">
    <property type="entry name" value="L-PSP family endoribonuclease"/>
    <property type="match status" value="1"/>
</dbReference>
<dbReference type="NCBIfam" id="TIGR00004">
    <property type="entry name" value="Rid family detoxifying hydrolase"/>
    <property type="match status" value="1"/>
</dbReference>
<sequence>MNKTPIQTPDAPTAIGTYSQAIHTNGTVYLSGQIPLVPETMELISGDMRAQIHQVFKNLTAVAKAAGGTLDNVVKLGVFVTNMDDFPLVNEVMSEYFRKPYPARAVVGVSTLPKGACVEMDAILVLE</sequence>
<evidence type="ECO:0000313" key="2">
    <source>
        <dbReference type="EMBL" id="VFJ48581.1"/>
    </source>
</evidence>
<dbReference type="Pfam" id="PF01042">
    <property type="entry name" value="Ribonuc_L-PSP"/>
    <property type="match status" value="1"/>
</dbReference>
<accession>A0A450S9E7</accession>
<dbReference type="PANTHER" id="PTHR11803:SF39">
    <property type="entry name" value="2-IMINOBUTANOATE_2-IMINOPROPANOATE DEAMINASE"/>
    <property type="match status" value="1"/>
</dbReference>
<evidence type="ECO:0000256" key="1">
    <source>
        <dbReference type="ARBA" id="ARBA00010552"/>
    </source>
</evidence>
<comment type="similarity">
    <text evidence="1">Belongs to the RutC family.</text>
</comment>
<dbReference type="PANTHER" id="PTHR11803">
    <property type="entry name" value="2-IMINOBUTANOATE/2-IMINOPROPANOATE DEAMINASE RIDA"/>
    <property type="match status" value="1"/>
</dbReference>
<gene>
    <name evidence="2" type="ORF">BECKFW1821A_GA0114235_102019</name>
</gene>
<dbReference type="PROSITE" id="PS01094">
    <property type="entry name" value="UPF0076"/>
    <property type="match status" value="1"/>
</dbReference>
<dbReference type="InterPro" id="IPR006175">
    <property type="entry name" value="YjgF/YER057c/UK114"/>
</dbReference>
<dbReference type="Gene3D" id="3.30.1330.40">
    <property type="entry name" value="RutC-like"/>
    <property type="match status" value="1"/>
</dbReference>
<organism evidence="2">
    <name type="scientific">Candidatus Kentrum sp. FW</name>
    <dbReference type="NCBI Taxonomy" id="2126338"/>
    <lineage>
        <taxon>Bacteria</taxon>
        <taxon>Pseudomonadati</taxon>
        <taxon>Pseudomonadota</taxon>
        <taxon>Gammaproteobacteria</taxon>
        <taxon>Candidatus Kentrum</taxon>
    </lineage>
</organism>
<reference evidence="2" key="1">
    <citation type="submission" date="2019-02" db="EMBL/GenBank/DDBJ databases">
        <authorList>
            <person name="Gruber-Vodicka R. H."/>
            <person name="Seah K. B. B."/>
        </authorList>
    </citation>
    <scope>NUCLEOTIDE SEQUENCE</scope>
    <source>
        <strain evidence="2">BECK_BZ15</strain>
    </source>
</reference>
<dbReference type="InterPro" id="IPR019897">
    <property type="entry name" value="RidA_CS"/>
</dbReference>
<dbReference type="SUPFAM" id="SSF55298">
    <property type="entry name" value="YjgF-like"/>
    <property type="match status" value="1"/>
</dbReference>
<dbReference type="CDD" id="cd00448">
    <property type="entry name" value="YjgF_YER057c_UK114_family"/>
    <property type="match status" value="1"/>
</dbReference>
<name>A0A450S9E7_9GAMM</name>
<dbReference type="AlphaFoldDB" id="A0A450S9E7"/>
<proteinExistence type="inferred from homology"/>
<protein>
    <submittedName>
        <fullName evidence="2">Reactive intermediate/imine deaminase</fullName>
    </submittedName>
</protein>
<dbReference type="GO" id="GO:0019239">
    <property type="term" value="F:deaminase activity"/>
    <property type="evidence" value="ECO:0007669"/>
    <property type="project" value="TreeGrafter"/>
</dbReference>
<dbReference type="InterPro" id="IPR006056">
    <property type="entry name" value="RidA"/>
</dbReference>
<dbReference type="GO" id="GO:0005829">
    <property type="term" value="C:cytosol"/>
    <property type="evidence" value="ECO:0007669"/>
    <property type="project" value="TreeGrafter"/>
</dbReference>
<dbReference type="InterPro" id="IPR035959">
    <property type="entry name" value="RutC-like_sf"/>
</dbReference>
<dbReference type="EMBL" id="CAADEW010000020">
    <property type="protein sequence ID" value="VFJ48581.1"/>
    <property type="molecule type" value="Genomic_DNA"/>
</dbReference>